<evidence type="ECO:0000259" key="12">
    <source>
        <dbReference type="PROSITE" id="PS50262"/>
    </source>
</evidence>
<accession>A0A8T1S3D9</accession>
<feature type="transmembrane region" description="Helical" evidence="11">
    <location>
        <begin position="52"/>
        <end position="72"/>
    </location>
</feature>
<evidence type="ECO:0000256" key="10">
    <source>
        <dbReference type="SAM" id="MobiDB-lite"/>
    </source>
</evidence>
<feature type="domain" description="G-protein coupled receptors family 1 profile" evidence="12">
    <location>
        <begin position="63"/>
        <end position="315"/>
    </location>
</feature>
<dbReference type="SUPFAM" id="SSF81321">
    <property type="entry name" value="Family A G protein-coupled receptor-like"/>
    <property type="match status" value="1"/>
</dbReference>
<evidence type="ECO:0000256" key="4">
    <source>
        <dbReference type="ARBA" id="ARBA00022989"/>
    </source>
</evidence>
<evidence type="ECO:0000256" key="8">
    <source>
        <dbReference type="ARBA" id="ARBA00023224"/>
    </source>
</evidence>
<comment type="subcellular location">
    <subcellularLocation>
        <location evidence="1">Cell membrane</location>
        <topology evidence="1">Multi-pass membrane protein</topology>
    </subcellularLocation>
</comment>
<dbReference type="PANTHER" id="PTHR10489:SF947">
    <property type="entry name" value="C-X-C CHEMOKINE RECEPTOR TYPE 3-2"/>
    <property type="match status" value="1"/>
</dbReference>
<dbReference type="GO" id="GO:0009897">
    <property type="term" value="C:external side of plasma membrane"/>
    <property type="evidence" value="ECO:0007669"/>
    <property type="project" value="TreeGrafter"/>
</dbReference>
<feature type="region of interest" description="Disordered" evidence="10">
    <location>
        <begin position="519"/>
        <end position="547"/>
    </location>
</feature>
<keyword evidence="8 9" id="KW-0807">Transducer</keyword>
<organism evidence="13 14">
    <name type="scientific">Chelydra serpentina</name>
    <name type="common">Snapping turtle</name>
    <name type="synonym">Testudo serpentina</name>
    <dbReference type="NCBI Taxonomy" id="8475"/>
    <lineage>
        <taxon>Eukaryota</taxon>
        <taxon>Metazoa</taxon>
        <taxon>Chordata</taxon>
        <taxon>Craniata</taxon>
        <taxon>Vertebrata</taxon>
        <taxon>Euteleostomi</taxon>
        <taxon>Archelosauria</taxon>
        <taxon>Testudinata</taxon>
        <taxon>Testudines</taxon>
        <taxon>Cryptodira</taxon>
        <taxon>Durocryptodira</taxon>
        <taxon>Americhelydia</taxon>
        <taxon>Chelydroidea</taxon>
        <taxon>Chelydridae</taxon>
        <taxon>Chelydra</taxon>
    </lineage>
</organism>
<dbReference type="InterPro" id="IPR017452">
    <property type="entry name" value="GPCR_Rhodpsn_7TM"/>
</dbReference>
<dbReference type="GO" id="GO:0006955">
    <property type="term" value="P:immune response"/>
    <property type="evidence" value="ECO:0007669"/>
    <property type="project" value="TreeGrafter"/>
</dbReference>
<dbReference type="Proteomes" id="UP000765507">
    <property type="component" value="Unassembled WGS sequence"/>
</dbReference>
<dbReference type="GO" id="GO:0019722">
    <property type="term" value="P:calcium-mediated signaling"/>
    <property type="evidence" value="ECO:0007669"/>
    <property type="project" value="TreeGrafter"/>
</dbReference>
<dbReference type="Pfam" id="PF00001">
    <property type="entry name" value="7tm_1"/>
    <property type="match status" value="1"/>
</dbReference>
<dbReference type="OrthoDB" id="8576531at2759"/>
<dbReference type="Gene3D" id="1.20.1070.10">
    <property type="entry name" value="Rhodopsin 7-helix transmembrane proteins"/>
    <property type="match status" value="1"/>
</dbReference>
<dbReference type="GO" id="GO:0019957">
    <property type="term" value="F:C-C chemokine binding"/>
    <property type="evidence" value="ECO:0007669"/>
    <property type="project" value="TreeGrafter"/>
</dbReference>
<reference evidence="13 14" key="1">
    <citation type="journal article" date="2020" name="G3 (Bethesda)">
        <title>Draft Genome of the Common Snapping Turtle, Chelydra serpentina, a Model for Phenotypic Plasticity in Reptiles.</title>
        <authorList>
            <person name="Das D."/>
            <person name="Singh S.K."/>
            <person name="Bierstedt J."/>
            <person name="Erickson A."/>
            <person name="Galli G.L.J."/>
            <person name="Crossley D.A. 2nd"/>
            <person name="Rhen T."/>
        </authorList>
    </citation>
    <scope>NUCLEOTIDE SEQUENCE [LARGE SCALE GENOMIC DNA]</scope>
    <source>
        <strain evidence="13">KW</strain>
    </source>
</reference>
<dbReference type="EMBL" id="JAHGAV010000995">
    <property type="protein sequence ID" value="KAG6923084.1"/>
    <property type="molecule type" value="Genomic_DNA"/>
</dbReference>
<protein>
    <submittedName>
        <fullName evidence="13">C-X-C chemokine receptor type 3-2-like</fullName>
    </submittedName>
</protein>
<dbReference type="PRINTS" id="PR00657">
    <property type="entry name" value="CCCHEMOKINER"/>
</dbReference>
<dbReference type="CDD" id="cd14984">
    <property type="entry name" value="7tmA_Chemokine_R"/>
    <property type="match status" value="1"/>
</dbReference>
<feature type="transmembrane region" description="Helical" evidence="11">
    <location>
        <begin position="253"/>
        <end position="274"/>
    </location>
</feature>
<feature type="compositionally biased region" description="Polar residues" evidence="10">
    <location>
        <begin position="538"/>
        <end position="547"/>
    </location>
</feature>
<proteinExistence type="inferred from homology"/>
<keyword evidence="6 11" id="KW-0472">Membrane</keyword>
<dbReference type="PROSITE" id="PS00237">
    <property type="entry name" value="G_PROTEIN_RECEP_F1_1"/>
    <property type="match status" value="1"/>
</dbReference>
<dbReference type="InterPro" id="IPR000276">
    <property type="entry name" value="GPCR_Rhodpsn"/>
</dbReference>
<dbReference type="InterPro" id="IPR000355">
    <property type="entry name" value="Chemokine_rcpt"/>
</dbReference>
<feature type="transmembrane region" description="Helical" evidence="11">
    <location>
        <begin position="115"/>
        <end position="138"/>
    </location>
</feature>
<dbReference type="GO" id="GO:0007204">
    <property type="term" value="P:positive regulation of cytosolic calcium ion concentration"/>
    <property type="evidence" value="ECO:0007669"/>
    <property type="project" value="TreeGrafter"/>
</dbReference>
<evidence type="ECO:0000256" key="1">
    <source>
        <dbReference type="ARBA" id="ARBA00004651"/>
    </source>
</evidence>
<dbReference type="AlphaFoldDB" id="A0A8T1S3D9"/>
<dbReference type="PRINTS" id="PR00237">
    <property type="entry name" value="GPCRRHODOPSN"/>
</dbReference>
<sequence>GYADVSTGAPAWHGHKGYGWQDYTSYPDISEDTAPCRPDAVSEFGQYFVPPVFALVFVVGLAGNGLVLVVLGRRRCPWHLADRYLFQLALADILLVLGLPFWATQFAHGWVFGEVLCKLVGALSAVNSYSSILLLAGISIDRYLAIVHAVQLYRHLRTLHLHLACALLWAVCLALSVPELHFRTVPFQPQGHASICYRGFKAHEAQAWRVGLHLTSFALGFLLPLLVMLFCYGRIFCTLHRAQLLARHRSLRLVLLLLALFVLCWAPFHVFLLLDSLQRLGYVGRHCALERVLDFGLLVTEGLGLLHCCLNPLVYAFAGVKFRRELSKLCWKGRGQSQSQSSRRIFSTREQSHHRGGHRPWLLSHAVRVAGDRVRPAPGWDRASLLRIIQIRGTMEDTPCTPHALHPAQTPIPPCPRDTRTGSCTERPSRPWFPPPTSPLRERMRGVATAPGRLQNAKDITSCPAAHSTGRTWDLPSRVHLSVWAPCWQLGPRAQAITNTEPPAPPAGSLHGELWSQLPKDLPLGEHGSSQLRDRASKSSATLGASG</sequence>
<keyword evidence="2" id="KW-1003">Cell membrane</keyword>
<feature type="region of interest" description="Disordered" evidence="10">
    <location>
        <begin position="405"/>
        <end position="442"/>
    </location>
</feature>
<evidence type="ECO:0000256" key="5">
    <source>
        <dbReference type="ARBA" id="ARBA00023040"/>
    </source>
</evidence>
<dbReference type="GO" id="GO:0016493">
    <property type="term" value="F:C-C chemokine receptor activity"/>
    <property type="evidence" value="ECO:0007669"/>
    <property type="project" value="TreeGrafter"/>
</dbReference>
<evidence type="ECO:0000256" key="7">
    <source>
        <dbReference type="ARBA" id="ARBA00023170"/>
    </source>
</evidence>
<evidence type="ECO:0000256" key="2">
    <source>
        <dbReference type="ARBA" id="ARBA00022475"/>
    </source>
</evidence>
<dbReference type="PROSITE" id="PS50262">
    <property type="entry name" value="G_PROTEIN_RECEP_F1_2"/>
    <property type="match status" value="1"/>
</dbReference>
<keyword evidence="14" id="KW-1185">Reference proteome</keyword>
<keyword evidence="3 9" id="KW-0812">Transmembrane</keyword>
<feature type="non-terminal residue" evidence="13">
    <location>
        <position position="1"/>
    </location>
</feature>
<keyword evidence="4 11" id="KW-1133">Transmembrane helix</keyword>
<evidence type="ECO:0000256" key="9">
    <source>
        <dbReference type="RuleBase" id="RU000688"/>
    </source>
</evidence>
<evidence type="ECO:0000313" key="14">
    <source>
        <dbReference type="Proteomes" id="UP000765507"/>
    </source>
</evidence>
<feature type="transmembrane region" description="Helical" evidence="11">
    <location>
        <begin position="159"/>
        <end position="177"/>
    </location>
</feature>
<name>A0A8T1S3D9_CHESE</name>
<dbReference type="PANTHER" id="PTHR10489">
    <property type="entry name" value="CELL ADHESION MOLECULE"/>
    <property type="match status" value="1"/>
</dbReference>
<dbReference type="InterPro" id="IPR050119">
    <property type="entry name" value="CCR1-9-like"/>
</dbReference>
<keyword evidence="5 9" id="KW-0297">G-protein coupled receptor</keyword>
<evidence type="ECO:0000256" key="6">
    <source>
        <dbReference type="ARBA" id="ARBA00023136"/>
    </source>
</evidence>
<comment type="caution">
    <text evidence="13">The sequence shown here is derived from an EMBL/GenBank/DDBJ whole genome shotgun (WGS) entry which is preliminary data.</text>
</comment>
<feature type="transmembrane region" description="Helical" evidence="11">
    <location>
        <begin position="210"/>
        <end position="232"/>
    </location>
</feature>
<keyword evidence="7 9" id="KW-0675">Receptor</keyword>
<gene>
    <name evidence="13" type="ORF">G0U57_021619</name>
</gene>
<dbReference type="GO" id="GO:0060326">
    <property type="term" value="P:cell chemotaxis"/>
    <property type="evidence" value="ECO:0007669"/>
    <property type="project" value="TreeGrafter"/>
</dbReference>
<evidence type="ECO:0000256" key="11">
    <source>
        <dbReference type="SAM" id="Phobius"/>
    </source>
</evidence>
<comment type="similarity">
    <text evidence="9">Belongs to the G-protein coupled receptor 1 family.</text>
</comment>
<evidence type="ECO:0000256" key="3">
    <source>
        <dbReference type="ARBA" id="ARBA00022692"/>
    </source>
</evidence>
<feature type="transmembrane region" description="Helical" evidence="11">
    <location>
        <begin position="84"/>
        <end position="103"/>
    </location>
</feature>
<evidence type="ECO:0000313" key="13">
    <source>
        <dbReference type="EMBL" id="KAG6923084.1"/>
    </source>
</evidence>